<feature type="compositionally biased region" description="Polar residues" evidence="1">
    <location>
        <begin position="509"/>
        <end position="520"/>
    </location>
</feature>
<keyword evidence="2" id="KW-0472">Membrane</keyword>
<dbReference type="AlphaFoldDB" id="A0A8J8W5N0"/>
<dbReference type="Proteomes" id="UP000631181">
    <property type="component" value="Unassembled WGS sequence"/>
</dbReference>
<feature type="transmembrane region" description="Helical" evidence="2">
    <location>
        <begin position="278"/>
        <end position="300"/>
    </location>
</feature>
<evidence type="ECO:0000256" key="2">
    <source>
        <dbReference type="SAM" id="Phobius"/>
    </source>
</evidence>
<organism evidence="3 4">
    <name type="scientific">Penicillium ucsense</name>
    <dbReference type="NCBI Taxonomy" id="2839758"/>
    <lineage>
        <taxon>Eukaryota</taxon>
        <taxon>Fungi</taxon>
        <taxon>Dikarya</taxon>
        <taxon>Ascomycota</taxon>
        <taxon>Pezizomycotina</taxon>
        <taxon>Eurotiomycetes</taxon>
        <taxon>Eurotiomycetidae</taxon>
        <taxon>Eurotiales</taxon>
        <taxon>Aspergillaceae</taxon>
        <taxon>Penicillium</taxon>
    </lineage>
</organism>
<keyword evidence="4" id="KW-1185">Reference proteome</keyword>
<feature type="compositionally biased region" description="Low complexity" evidence="1">
    <location>
        <begin position="248"/>
        <end position="259"/>
    </location>
</feature>
<feature type="region of interest" description="Disordered" evidence="1">
    <location>
        <begin position="471"/>
        <end position="520"/>
    </location>
</feature>
<feature type="region of interest" description="Disordered" evidence="1">
    <location>
        <begin position="381"/>
        <end position="432"/>
    </location>
</feature>
<comment type="caution">
    <text evidence="3">The sequence shown here is derived from an EMBL/GenBank/DDBJ whole genome shotgun (WGS) entry which is preliminary data.</text>
</comment>
<protein>
    <recommendedName>
        <fullName evidence="5">Mid2 domain-containing protein</fullName>
    </recommendedName>
</protein>
<accession>A0A8J8W5N0</accession>
<feature type="compositionally biased region" description="Polar residues" evidence="1">
    <location>
        <begin position="260"/>
        <end position="275"/>
    </location>
</feature>
<feature type="compositionally biased region" description="Polar residues" evidence="1">
    <location>
        <begin position="192"/>
        <end position="203"/>
    </location>
</feature>
<proteinExistence type="predicted"/>
<feature type="compositionally biased region" description="Low complexity" evidence="1">
    <location>
        <begin position="471"/>
        <end position="484"/>
    </location>
</feature>
<feature type="region of interest" description="Disordered" evidence="1">
    <location>
        <begin position="58"/>
        <end position="86"/>
    </location>
</feature>
<name>A0A8J8W5N0_9EURO</name>
<sequence>MAHHGHRHDHIGRFSRAKQHLHDNHQDIRLLSNNGADIAPHTILESHILRDETNCQDSCVSRENRPPSGVTPDSSPGSSDALPKRQEPEIAIVTVVETVVQMVDSNLKTLSESAGVSLSLTLSDSALEIRSRGDSTATLTTDPASSTASSESLTAPASLSSTKQSATSLPSRPSSAAVSPALRSSSRHVPSPATTITPGSKPTSAFKVGSIIPPSLHSNSTTLAINTSVSSLAPISTADASPSEDPGSATSPSNSAPTSDQTHSPTPESGIDPTTSKIVGGVVGSVAGLAMIFIVLFYLFRRRKMMFKQRNSAALPLPSDDGGTTRQMSTISSNEPLFSASYLSPAFAKRWRHSTMTVRSDSTVSSSTPSERGFQKISGRKIPPVLTHGGDGYGGTGDERSPTYPGLSPVSPGGASAMGSALTSPLSQAPPPTLPHGMVLDTNYTREAEEGLESPIRSSPVHLPISSSVSVASPTTVTPTSPIAQPQSAIAVIPRRPDGLGRSFPSYDGSRSSRFTESID</sequence>
<evidence type="ECO:0008006" key="5">
    <source>
        <dbReference type="Google" id="ProtNLM"/>
    </source>
</evidence>
<evidence type="ECO:0000313" key="4">
    <source>
        <dbReference type="Proteomes" id="UP000631181"/>
    </source>
</evidence>
<feature type="compositionally biased region" description="Low complexity" evidence="1">
    <location>
        <begin position="134"/>
        <end position="184"/>
    </location>
</feature>
<dbReference type="EMBL" id="WIWV01000034">
    <property type="protein sequence ID" value="KAF7716884.1"/>
    <property type="molecule type" value="Genomic_DNA"/>
</dbReference>
<dbReference type="OrthoDB" id="5421784at2759"/>
<keyword evidence="2" id="KW-1133">Transmembrane helix</keyword>
<feature type="region of interest" description="Disordered" evidence="1">
    <location>
        <begin position="235"/>
        <end position="275"/>
    </location>
</feature>
<evidence type="ECO:0000313" key="3">
    <source>
        <dbReference type="EMBL" id="KAF7716884.1"/>
    </source>
</evidence>
<reference evidence="3" key="1">
    <citation type="journal article" date="2020" name="Front. Microbiol.">
        <title>Gene regulatory networks of Penicillium echinulatum 2HH and Penicillium oxalicum 114-2 inferred by a computational biology approach.</title>
        <authorList>
            <person name="Lenz A.R."/>
            <person name="Galan-Vasquez E."/>
            <person name="Balbinot E."/>
            <person name="De Abreu F.P."/>
            <person name="De Oliveira N.S."/>
            <person name="Da Rosa L.O."/>
            <person name="De Avila E Silva S."/>
            <person name="Camassola M."/>
            <person name="Dillon A.J.P."/>
            <person name="Perez-Rueda E."/>
        </authorList>
    </citation>
    <scope>NUCLEOTIDE SEQUENCE</scope>
    <source>
        <strain evidence="3">S1M29</strain>
    </source>
</reference>
<evidence type="ECO:0000256" key="1">
    <source>
        <dbReference type="SAM" id="MobiDB-lite"/>
    </source>
</evidence>
<keyword evidence="2" id="KW-0812">Transmembrane</keyword>
<gene>
    <name evidence="3" type="ORF">PECM_005094</name>
</gene>
<feature type="region of interest" description="Disordered" evidence="1">
    <location>
        <begin position="132"/>
        <end position="204"/>
    </location>
</feature>